<gene>
    <name evidence="2" type="ORF">LQG66_03415</name>
</gene>
<dbReference type="EMBL" id="CP088156">
    <property type="protein sequence ID" value="UFZ05383.1"/>
    <property type="molecule type" value="Genomic_DNA"/>
</dbReference>
<accession>A0ABY3RDL4</accession>
<dbReference type="Proteomes" id="UP001431010">
    <property type="component" value="Chromosome"/>
</dbReference>
<proteinExistence type="predicted"/>
<keyword evidence="1" id="KW-0732">Signal</keyword>
<keyword evidence="3" id="KW-1185">Reference proteome</keyword>
<evidence type="ECO:0000256" key="1">
    <source>
        <dbReference type="SAM" id="SignalP"/>
    </source>
</evidence>
<feature type="signal peptide" evidence="1">
    <location>
        <begin position="1"/>
        <end position="22"/>
    </location>
</feature>
<sequence>MKAARITLVTVAALVWSLPLLAAEQGATGVVTGINRLNGTIAIKRVQNGTVGAGASAAAEEFKVKDNAMIEEVHAGDRVTFSTADGSGAKTIIKLDRQ</sequence>
<protein>
    <submittedName>
        <fullName evidence="2">Copper-binding protein</fullName>
    </submittedName>
</protein>
<feature type="chain" id="PRO_5046014267" evidence="1">
    <location>
        <begin position="23"/>
        <end position="98"/>
    </location>
</feature>
<evidence type="ECO:0000313" key="3">
    <source>
        <dbReference type="Proteomes" id="UP001431010"/>
    </source>
</evidence>
<name>A0ABY3RDL4_9BRAD</name>
<reference evidence="2" key="1">
    <citation type="journal article" date="2024" name="Antonie Van Leeuwenhoek">
        <title>Bradyrhizobium ontarionense sp. nov., a novel bacterial symbiont isolated from Aeschynomene indica (Indian jointvetch), harbours photosynthesis, nitrogen fixation and nitrous oxide (N2O) reductase genes.</title>
        <authorList>
            <person name="Bromfield E.S.P."/>
            <person name="Cloutier S."/>
        </authorList>
    </citation>
    <scope>NUCLEOTIDE SEQUENCE</scope>
    <source>
        <strain evidence="2">A19</strain>
    </source>
</reference>
<dbReference type="InterPro" id="IPR021647">
    <property type="entry name" value="CusF_Ec"/>
</dbReference>
<dbReference type="RefSeq" id="WP_231323427.1">
    <property type="nucleotide sequence ID" value="NZ_CP088156.1"/>
</dbReference>
<organism evidence="2 3">
    <name type="scientific">Bradyrhizobium ontarionense</name>
    <dbReference type="NCBI Taxonomy" id="2898149"/>
    <lineage>
        <taxon>Bacteria</taxon>
        <taxon>Pseudomonadati</taxon>
        <taxon>Pseudomonadota</taxon>
        <taxon>Alphaproteobacteria</taxon>
        <taxon>Hyphomicrobiales</taxon>
        <taxon>Nitrobacteraceae</taxon>
        <taxon>Bradyrhizobium</taxon>
    </lineage>
</organism>
<dbReference type="Gene3D" id="2.40.50.320">
    <property type="entry name" value="Copper binding periplasmic protein CusF"/>
    <property type="match status" value="1"/>
</dbReference>
<dbReference type="Pfam" id="PF11604">
    <property type="entry name" value="CusF_Ec"/>
    <property type="match status" value="1"/>
</dbReference>
<evidence type="ECO:0000313" key="2">
    <source>
        <dbReference type="EMBL" id="UFZ05383.1"/>
    </source>
</evidence>
<dbReference type="InterPro" id="IPR042230">
    <property type="entry name" value="CusF_sf"/>
</dbReference>